<gene>
    <name evidence="1" type="ORF">L227DRAFT_284552</name>
</gene>
<dbReference type="AlphaFoldDB" id="A0A5C2RZ04"/>
<proteinExistence type="predicted"/>
<protein>
    <submittedName>
        <fullName evidence="1">Uncharacterized protein</fullName>
    </submittedName>
</protein>
<evidence type="ECO:0000313" key="2">
    <source>
        <dbReference type="Proteomes" id="UP000313359"/>
    </source>
</evidence>
<reference evidence="1" key="1">
    <citation type="journal article" date="2018" name="Genome Biol. Evol.">
        <title>Genomics and development of Lentinus tigrinus, a white-rot wood-decaying mushroom with dimorphic fruiting bodies.</title>
        <authorList>
            <person name="Wu B."/>
            <person name="Xu Z."/>
            <person name="Knudson A."/>
            <person name="Carlson A."/>
            <person name="Chen N."/>
            <person name="Kovaka S."/>
            <person name="LaButti K."/>
            <person name="Lipzen A."/>
            <person name="Pennachio C."/>
            <person name="Riley R."/>
            <person name="Schakwitz W."/>
            <person name="Umezawa K."/>
            <person name="Ohm R.A."/>
            <person name="Grigoriev I.V."/>
            <person name="Nagy L.G."/>
            <person name="Gibbons J."/>
            <person name="Hibbett D."/>
        </authorList>
    </citation>
    <scope>NUCLEOTIDE SEQUENCE [LARGE SCALE GENOMIC DNA]</scope>
    <source>
        <strain evidence="1">ALCF2SS1-6</strain>
    </source>
</reference>
<dbReference type="EMBL" id="ML122289">
    <property type="protein sequence ID" value="RPD56303.1"/>
    <property type="molecule type" value="Genomic_DNA"/>
</dbReference>
<sequence>MEALGTSARGFLGQCEAVLNEEHHRDHPVDINSVAHYRGPRPYSMNWRGHYSPVRTR</sequence>
<keyword evidence="2" id="KW-1185">Reference proteome</keyword>
<organism evidence="1 2">
    <name type="scientific">Lentinus tigrinus ALCF2SS1-6</name>
    <dbReference type="NCBI Taxonomy" id="1328759"/>
    <lineage>
        <taxon>Eukaryota</taxon>
        <taxon>Fungi</taxon>
        <taxon>Dikarya</taxon>
        <taxon>Basidiomycota</taxon>
        <taxon>Agaricomycotina</taxon>
        <taxon>Agaricomycetes</taxon>
        <taxon>Polyporales</taxon>
        <taxon>Polyporaceae</taxon>
        <taxon>Lentinus</taxon>
    </lineage>
</organism>
<evidence type="ECO:0000313" key="1">
    <source>
        <dbReference type="EMBL" id="RPD56303.1"/>
    </source>
</evidence>
<dbReference type="Proteomes" id="UP000313359">
    <property type="component" value="Unassembled WGS sequence"/>
</dbReference>
<accession>A0A5C2RZ04</accession>
<name>A0A5C2RZ04_9APHY</name>